<dbReference type="Gene3D" id="2.60.120.10">
    <property type="entry name" value="Jelly Rolls"/>
    <property type="match status" value="1"/>
</dbReference>
<dbReference type="InterPro" id="IPR014710">
    <property type="entry name" value="RmlC-like_jellyroll"/>
</dbReference>
<dbReference type="InterPro" id="IPR011051">
    <property type="entry name" value="RmlC_Cupin_sf"/>
</dbReference>
<comment type="caution">
    <text evidence="7">The sequence shown here is derived from an EMBL/GenBank/DDBJ whole genome shotgun (WGS) entry which is preliminary data.</text>
</comment>
<dbReference type="SUPFAM" id="SSF51182">
    <property type="entry name" value="RmlC-like cupins"/>
    <property type="match status" value="1"/>
</dbReference>
<proteinExistence type="inferred from homology"/>
<sequence length="178" mass="18866">MLPAGLADAVLRDDDGALDLATLGDLAGRFAAASWLWRPIVRHDQGRRWYTRLLLTGVVEVWLIGWTPGQHTAVHDHGGALGALAVADGAVEEDIHDLSRGSWQGIETRRHTRGHVVGFAADHVHRIINRDGLAATTVHVYSPPELPLRYEPSGAARIPAAAPVPPAVTAATAGAAAL</sequence>
<feature type="binding site" evidence="6">
    <location>
        <position position="125"/>
    </location>
    <ligand>
        <name>Fe cation</name>
        <dbReference type="ChEBI" id="CHEBI:24875"/>
        <note>catalytic</note>
    </ligand>
</feature>
<evidence type="ECO:0008006" key="9">
    <source>
        <dbReference type="Google" id="ProtNLM"/>
    </source>
</evidence>
<name>A0A1V2IIN0_9ACTN</name>
<keyword evidence="2 6" id="KW-0479">Metal-binding</keyword>
<dbReference type="AlphaFoldDB" id="A0A1V2IIN0"/>
<keyword evidence="8" id="KW-1185">Reference proteome</keyword>
<evidence type="ECO:0000256" key="1">
    <source>
        <dbReference type="ARBA" id="ARBA00006622"/>
    </source>
</evidence>
<dbReference type="EMBL" id="MOMC01000008">
    <property type="protein sequence ID" value="ONH32977.1"/>
    <property type="molecule type" value="Genomic_DNA"/>
</dbReference>
<dbReference type="GO" id="GO:0008198">
    <property type="term" value="F:ferrous iron binding"/>
    <property type="evidence" value="ECO:0007669"/>
    <property type="project" value="TreeGrafter"/>
</dbReference>
<dbReference type="CDD" id="cd10548">
    <property type="entry name" value="cupin_CDO"/>
    <property type="match status" value="1"/>
</dbReference>
<keyword evidence="3" id="KW-0223">Dioxygenase</keyword>
<accession>A0A1V2IIN0</accession>
<evidence type="ECO:0000256" key="6">
    <source>
        <dbReference type="PIRSR" id="PIRSR610300-51"/>
    </source>
</evidence>
<dbReference type="PANTHER" id="PTHR12918:SF1">
    <property type="entry name" value="CYSTEINE DIOXYGENASE TYPE 1"/>
    <property type="match status" value="1"/>
</dbReference>
<feature type="binding site" evidence="6">
    <location>
        <position position="77"/>
    </location>
    <ligand>
        <name>Fe cation</name>
        <dbReference type="ChEBI" id="CHEBI:24875"/>
        <note>catalytic</note>
    </ligand>
</feature>
<evidence type="ECO:0000256" key="2">
    <source>
        <dbReference type="ARBA" id="ARBA00022723"/>
    </source>
</evidence>
<evidence type="ECO:0000313" key="7">
    <source>
        <dbReference type="EMBL" id="ONH32977.1"/>
    </source>
</evidence>
<protein>
    <recommendedName>
        <fullName evidence="9">Cysteine dioxygenase</fullName>
    </recommendedName>
</protein>
<reference evidence="8" key="1">
    <citation type="submission" date="2016-10" db="EMBL/GenBank/DDBJ databases">
        <title>Frankia sp. NRRL B-16386 Genome sequencing.</title>
        <authorList>
            <person name="Ghodhbane-Gtari F."/>
            <person name="Swanson E."/>
            <person name="Gueddou A."/>
            <person name="Hezbri K."/>
            <person name="Ktari K."/>
            <person name="Nouioui I."/>
            <person name="Morris K."/>
            <person name="Simpson S."/>
            <person name="Abebe-Akele F."/>
            <person name="Thomas K."/>
            <person name="Gtari M."/>
            <person name="Tisa L.S."/>
        </authorList>
    </citation>
    <scope>NUCLEOTIDE SEQUENCE [LARGE SCALE GENOMIC DNA]</scope>
    <source>
        <strain evidence="8">NRRL B-16386</strain>
    </source>
</reference>
<comment type="similarity">
    <text evidence="1">Belongs to the cysteine dioxygenase family.</text>
</comment>
<feature type="binding site" evidence="6">
    <location>
        <position position="75"/>
    </location>
    <ligand>
        <name>Fe cation</name>
        <dbReference type="ChEBI" id="CHEBI:24875"/>
        <note>catalytic</note>
    </ligand>
</feature>
<dbReference type="Proteomes" id="UP000188929">
    <property type="component" value="Unassembled WGS sequence"/>
</dbReference>
<dbReference type="InterPro" id="IPR010300">
    <property type="entry name" value="CDO_1"/>
</dbReference>
<keyword evidence="4" id="KW-0560">Oxidoreductase</keyword>
<dbReference type="PANTHER" id="PTHR12918">
    <property type="entry name" value="CYSTEINE DIOXYGENASE"/>
    <property type="match status" value="1"/>
</dbReference>
<dbReference type="STRING" id="1834516.BL253_04060"/>
<gene>
    <name evidence="7" type="ORF">BL253_04060</name>
</gene>
<evidence type="ECO:0000256" key="3">
    <source>
        <dbReference type="ARBA" id="ARBA00022964"/>
    </source>
</evidence>
<evidence type="ECO:0000313" key="8">
    <source>
        <dbReference type="Proteomes" id="UP000188929"/>
    </source>
</evidence>
<dbReference type="GO" id="GO:0016702">
    <property type="term" value="F:oxidoreductase activity, acting on single donors with incorporation of molecular oxygen, incorporation of two atoms of oxygen"/>
    <property type="evidence" value="ECO:0007669"/>
    <property type="project" value="InterPro"/>
</dbReference>
<dbReference type="Pfam" id="PF05995">
    <property type="entry name" value="CDO_I"/>
    <property type="match status" value="1"/>
</dbReference>
<evidence type="ECO:0000256" key="5">
    <source>
        <dbReference type="ARBA" id="ARBA00023004"/>
    </source>
</evidence>
<organism evidence="7 8">
    <name type="scientific">Pseudofrankia asymbiotica</name>
    <dbReference type="NCBI Taxonomy" id="1834516"/>
    <lineage>
        <taxon>Bacteria</taxon>
        <taxon>Bacillati</taxon>
        <taxon>Actinomycetota</taxon>
        <taxon>Actinomycetes</taxon>
        <taxon>Frankiales</taxon>
        <taxon>Frankiaceae</taxon>
        <taxon>Pseudofrankia</taxon>
    </lineage>
</organism>
<keyword evidence="5 6" id="KW-0408">Iron</keyword>
<evidence type="ECO:0000256" key="4">
    <source>
        <dbReference type="ARBA" id="ARBA00023002"/>
    </source>
</evidence>